<reference evidence="2 3" key="1">
    <citation type="journal article" date="2021" name="Elife">
        <title>Chloroplast acquisition without the gene transfer in kleptoplastic sea slugs, Plakobranchus ocellatus.</title>
        <authorList>
            <person name="Maeda T."/>
            <person name="Takahashi S."/>
            <person name="Yoshida T."/>
            <person name="Shimamura S."/>
            <person name="Takaki Y."/>
            <person name="Nagai Y."/>
            <person name="Toyoda A."/>
            <person name="Suzuki Y."/>
            <person name="Arimoto A."/>
            <person name="Ishii H."/>
            <person name="Satoh N."/>
            <person name="Nishiyama T."/>
            <person name="Hasebe M."/>
            <person name="Maruyama T."/>
            <person name="Minagawa J."/>
            <person name="Obokata J."/>
            <person name="Shigenobu S."/>
        </authorList>
    </citation>
    <scope>NUCLEOTIDE SEQUENCE [LARGE SCALE GENOMIC DNA]</scope>
</reference>
<dbReference type="Pfam" id="PF15348">
    <property type="entry name" value="GEMIN8"/>
    <property type="match status" value="1"/>
</dbReference>
<gene>
    <name evidence="2" type="ORF">ElyMa_000931400</name>
</gene>
<evidence type="ECO:0000256" key="1">
    <source>
        <dbReference type="SAM" id="MobiDB-lite"/>
    </source>
</evidence>
<evidence type="ECO:0000313" key="2">
    <source>
        <dbReference type="EMBL" id="GFR94934.1"/>
    </source>
</evidence>
<accession>A0AAV4HB72</accession>
<sequence>MAERGHTSSMTSVTEYDSSIDSETDTTESTNSNITSSLLSSTDTDDKLTPSLGGISISAKSNMKSETHAGKDKNKTGIKRSQPSDVNGDASLKESVCNQDYKNSEALHPSKRAAHNRKHRPHDRIPSSCRRPFFGRESNTYSFENLGVDGSEMLSTDLSDTSSRPAENSYLSMSQEDKTSSKQDNGSSAEPTKTTTDHSSHLETPSWEPNMNSSRWYDAGCFSRYWNHYGFVMAWYRAHMDAVHSLHRDFQRRHGGAWSNTGGQTTWHLDGQRRNSNARRKRQSRKARKRRLAKAQRKAAKSSNCQEGVCQPANDAGDQTGGDIVQEEEGEEVEMEITEDMMEFFATSLKHRMERDMAKSNSTDAKEKESMVNIEDAPAGQTGPSTAPPQEPPGARRAQEMKQLYGAGAPMIHGMETALQMAFDRTQDKFQPKLWPNMPLKIVFG</sequence>
<dbReference type="EMBL" id="BMAT01001897">
    <property type="protein sequence ID" value="GFR94934.1"/>
    <property type="molecule type" value="Genomic_DNA"/>
</dbReference>
<dbReference type="PANTHER" id="PTHR16238:SF7">
    <property type="entry name" value="GEM-ASSOCIATED PROTEIN 8"/>
    <property type="match status" value="1"/>
</dbReference>
<organism evidence="2 3">
    <name type="scientific">Elysia marginata</name>
    <dbReference type="NCBI Taxonomy" id="1093978"/>
    <lineage>
        <taxon>Eukaryota</taxon>
        <taxon>Metazoa</taxon>
        <taxon>Spiralia</taxon>
        <taxon>Lophotrochozoa</taxon>
        <taxon>Mollusca</taxon>
        <taxon>Gastropoda</taxon>
        <taxon>Heterobranchia</taxon>
        <taxon>Euthyneura</taxon>
        <taxon>Panpulmonata</taxon>
        <taxon>Sacoglossa</taxon>
        <taxon>Placobranchoidea</taxon>
        <taxon>Plakobranchidae</taxon>
        <taxon>Elysia</taxon>
    </lineage>
</organism>
<feature type="compositionally biased region" description="Basic residues" evidence="1">
    <location>
        <begin position="276"/>
        <end position="300"/>
    </location>
</feature>
<feature type="region of interest" description="Disordered" evidence="1">
    <location>
        <begin position="154"/>
        <end position="209"/>
    </location>
</feature>
<feature type="compositionally biased region" description="Polar residues" evidence="1">
    <location>
        <begin position="182"/>
        <end position="194"/>
    </location>
</feature>
<name>A0AAV4HB72_9GAST</name>
<evidence type="ECO:0000313" key="3">
    <source>
        <dbReference type="Proteomes" id="UP000762676"/>
    </source>
</evidence>
<feature type="compositionally biased region" description="Basic and acidic residues" evidence="1">
    <location>
        <begin position="63"/>
        <end position="75"/>
    </location>
</feature>
<feature type="compositionally biased region" description="Polar residues" evidence="1">
    <location>
        <begin position="258"/>
        <end position="267"/>
    </location>
</feature>
<proteinExistence type="predicted"/>
<dbReference type="AlphaFoldDB" id="A0AAV4HB72"/>
<feature type="region of interest" description="Disordered" evidence="1">
    <location>
        <begin position="376"/>
        <end position="396"/>
    </location>
</feature>
<dbReference type="GO" id="GO:0000387">
    <property type="term" value="P:spliceosomal snRNP assembly"/>
    <property type="evidence" value="ECO:0007669"/>
    <property type="project" value="InterPro"/>
</dbReference>
<feature type="compositionally biased region" description="Basic residues" evidence="1">
    <location>
        <begin position="109"/>
        <end position="122"/>
    </location>
</feature>
<feature type="compositionally biased region" description="Low complexity" evidence="1">
    <location>
        <begin position="27"/>
        <end position="42"/>
    </location>
</feature>
<feature type="compositionally biased region" description="Polar residues" evidence="1">
    <location>
        <begin position="7"/>
        <end position="16"/>
    </location>
</feature>
<dbReference type="InterPro" id="IPR034754">
    <property type="entry name" value="GEMIN8"/>
</dbReference>
<keyword evidence="3" id="KW-1185">Reference proteome</keyword>
<dbReference type="GO" id="GO:0032797">
    <property type="term" value="C:SMN complex"/>
    <property type="evidence" value="ECO:0007669"/>
    <property type="project" value="InterPro"/>
</dbReference>
<comment type="caution">
    <text evidence="2">The sequence shown here is derived from an EMBL/GenBank/DDBJ whole genome shotgun (WGS) entry which is preliminary data.</text>
</comment>
<feature type="region of interest" description="Disordered" evidence="1">
    <location>
        <begin position="257"/>
        <end position="322"/>
    </location>
</feature>
<feature type="region of interest" description="Disordered" evidence="1">
    <location>
        <begin position="1"/>
        <end position="131"/>
    </location>
</feature>
<protein>
    <submittedName>
        <fullName evidence="2">Gem-associated protein 8-like</fullName>
    </submittedName>
</protein>
<dbReference type="PANTHER" id="PTHR16238">
    <property type="entry name" value="GEM-ASSOCIATED PROTEIN 8"/>
    <property type="match status" value="1"/>
</dbReference>
<feature type="compositionally biased region" description="Polar residues" evidence="1">
    <location>
        <begin position="154"/>
        <end position="174"/>
    </location>
</feature>
<dbReference type="Proteomes" id="UP000762676">
    <property type="component" value="Unassembled WGS sequence"/>
</dbReference>